<dbReference type="EMBL" id="MN740525">
    <property type="protein sequence ID" value="QHU31155.1"/>
    <property type="molecule type" value="Genomic_DNA"/>
</dbReference>
<sequence length="355" mass="40550">MLENYPLVQVIISLIILLLMGYIGYNIYLIELQNMFQGENDIRKEVNILNGTYDFSNSEIKYSTADPSELNYKNIKPSINQEGGAEYTYNFWLNIDQDKLSNMVAGSDANGKKDIILFLKGEKNLYYNSKTNFNCANTLTTSNPIILTKNPLIRLSGDGKKLAVDYNNIHSSDSYQHGSKYNNCAYMSGGADWNTRNKNILGIYDIDFNNKWFMVTIVMREVADSNNILSLNRASCKMYINGVKLLDKKVETKYGTQRYSATFKNNSSPFYINPLIDEQIVKNTMNPYQKVNKGTVLRTADVKYYNYAINEEMITSLYNKGFNSEVAVTATIDNKLSKYNLVSVEDMEDNRIKVL</sequence>
<feature type="transmembrane region" description="Helical" evidence="1">
    <location>
        <begin position="6"/>
        <end position="28"/>
    </location>
</feature>
<protein>
    <submittedName>
        <fullName evidence="2">Uncharacterized protein</fullName>
    </submittedName>
</protein>
<evidence type="ECO:0000313" key="2">
    <source>
        <dbReference type="EMBL" id="QHU31155.1"/>
    </source>
</evidence>
<keyword evidence="1" id="KW-1133">Transmembrane helix</keyword>
<keyword evidence="1" id="KW-0472">Membrane</keyword>
<accession>A0A6C0LMD6</accession>
<dbReference type="AlphaFoldDB" id="A0A6C0LMD6"/>
<proteinExistence type="predicted"/>
<organism evidence="2">
    <name type="scientific">viral metagenome</name>
    <dbReference type="NCBI Taxonomy" id="1070528"/>
    <lineage>
        <taxon>unclassified sequences</taxon>
        <taxon>metagenomes</taxon>
        <taxon>organismal metagenomes</taxon>
    </lineage>
</organism>
<name>A0A6C0LMD6_9ZZZZ</name>
<keyword evidence="1" id="KW-0812">Transmembrane</keyword>
<evidence type="ECO:0000256" key="1">
    <source>
        <dbReference type="SAM" id="Phobius"/>
    </source>
</evidence>
<reference evidence="2" key="1">
    <citation type="journal article" date="2020" name="Nature">
        <title>Giant virus diversity and host interactions through global metagenomics.</title>
        <authorList>
            <person name="Schulz F."/>
            <person name="Roux S."/>
            <person name="Paez-Espino D."/>
            <person name="Jungbluth S."/>
            <person name="Walsh D.A."/>
            <person name="Denef V.J."/>
            <person name="McMahon K.D."/>
            <person name="Konstantinidis K.T."/>
            <person name="Eloe-Fadrosh E.A."/>
            <person name="Kyrpides N.C."/>
            <person name="Woyke T."/>
        </authorList>
    </citation>
    <scope>NUCLEOTIDE SEQUENCE</scope>
    <source>
        <strain evidence="2">GVMAG-M-3300027963-21</strain>
    </source>
</reference>